<evidence type="ECO:0000259" key="2">
    <source>
        <dbReference type="Pfam" id="PF01558"/>
    </source>
</evidence>
<dbReference type="Proteomes" id="UP000243406">
    <property type="component" value="Unassembled WGS sequence"/>
</dbReference>
<dbReference type="InterPro" id="IPR052554">
    <property type="entry name" value="2-oxoglutarate_synth_KorC"/>
</dbReference>
<dbReference type="PANTHER" id="PTHR42730">
    <property type="entry name" value="2-OXOGLUTARATE SYNTHASE SUBUNIT KORC"/>
    <property type="match status" value="1"/>
</dbReference>
<organism evidence="3 4">
    <name type="scientific">Acetoanaerobium noterae</name>
    <dbReference type="NCBI Taxonomy" id="745369"/>
    <lineage>
        <taxon>Bacteria</taxon>
        <taxon>Bacillati</taxon>
        <taxon>Bacillota</taxon>
        <taxon>Clostridia</taxon>
        <taxon>Peptostreptococcales</taxon>
        <taxon>Filifactoraceae</taxon>
        <taxon>Acetoanaerobium</taxon>
    </lineage>
</organism>
<accession>A0A1T4ZQY6</accession>
<dbReference type="RefSeq" id="WP_013361684.1">
    <property type="nucleotide sequence ID" value="NZ_CP154629.1"/>
</dbReference>
<dbReference type="GO" id="GO:0016903">
    <property type="term" value="F:oxidoreductase activity, acting on the aldehyde or oxo group of donors"/>
    <property type="evidence" value="ECO:0007669"/>
    <property type="project" value="InterPro"/>
</dbReference>
<protein>
    <submittedName>
        <fullName evidence="3">2-oxoglutarate ferredoxin oxidoreductase subunit gamma</fullName>
    </submittedName>
</protein>
<dbReference type="InterPro" id="IPR019752">
    <property type="entry name" value="Pyrv/ketoisovalerate_OxRed_cat"/>
</dbReference>
<evidence type="ECO:0000256" key="1">
    <source>
        <dbReference type="ARBA" id="ARBA00023002"/>
    </source>
</evidence>
<keyword evidence="4" id="KW-1185">Reference proteome</keyword>
<dbReference type="InterPro" id="IPR002869">
    <property type="entry name" value="Pyrv_flavodox_OxRed_cen"/>
</dbReference>
<dbReference type="AlphaFoldDB" id="A0A1T4ZQY6"/>
<dbReference type="SUPFAM" id="SSF53323">
    <property type="entry name" value="Pyruvate-ferredoxin oxidoreductase, PFOR, domain III"/>
    <property type="match status" value="1"/>
</dbReference>
<gene>
    <name evidence="3" type="ORF">SAMN02745120_0247</name>
</gene>
<reference evidence="4" key="1">
    <citation type="submission" date="2017-02" db="EMBL/GenBank/DDBJ databases">
        <authorList>
            <person name="Varghese N."/>
            <person name="Submissions S."/>
        </authorList>
    </citation>
    <scope>NUCLEOTIDE SEQUENCE [LARGE SCALE GENOMIC DNA]</scope>
    <source>
        <strain evidence="4">ATCC 35199</strain>
    </source>
</reference>
<keyword evidence="1" id="KW-0560">Oxidoreductase</keyword>
<dbReference type="PANTHER" id="PTHR42730:SF1">
    <property type="entry name" value="2-OXOGLUTARATE SYNTHASE SUBUNIT KORC"/>
    <property type="match status" value="1"/>
</dbReference>
<dbReference type="EMBL" id="FUYN01000001">
    <property type="protein sequence ID" value="SKB25098.1"/>
    <property type="molecule type" value="Genomic_DNA"/>
</dbReference>
<evidence type="ECO:0000313" key="3">
    <source>
        <dbReference type="EMBL" id="SKB25098.1"/>
    </source>
</evidence>
<dbReference type="Gene3D" id="3.40.920.10">
    <property type="entry name" value="Pyruvate-ferredoxin oxidoreductase, PFOR, domain III"/>
    <property type="match status" value="1"/>
</dbReference>
<proteinExistence type="predicted"/>
<dbReference type="Pfam" id="PF01558">
    <property type="entry name" value="POR"/>
    <property type="match status" value="1"/>
</dbReference>
<evidence type="ECO:0000313" key="4">
    <source>
        <dbReference type="Proteomes" id="UP000243406"/>
    </source>
</evidence>
<name>A0A1T4ZQY6_9FIRM</name>
<feature type="domain" description="Pyruvate/ketoisovalerate oxidoreductase catalytic" evidence="2">
    <location>
        <begin position="11"/>
        <end position="172"/>
    </location>
</feature>
<sequence>MKKELRLSGSGGQGLILAGIILAEAAINQGLNAIQSQSYGPEARGGASKAEVIIGDEEIFFPKVRKPNILLALSQKAFDQYIHDLDSKSIIVVDESIQTNDKIEVDMIYKLPILKTASEKIGKSMVANIVALGVLTQLIPELEKQSVLDAILQRVPQGTESLNTTAFEEGIQLIKL</sequence>